<feature type="coiled-coil region" evidence="1">
    <location>
        <begin position="46"/>
        <end position="73"/>
    </location>
</feature>
<evidence type="ECO:0000256" key="2">
    <source>
        <dbReference type="SAM" id="MobiDB-lite"/>
    </source>
</evidence>
<evidence type="ECO:0000313" key="4">
    <source>
        <dbReference type="Proteomes" id="UP000799772"/>
    </source>
</evidence>
<proteinExistence type="predicted"/>
<dbReference type="EMBL" id="ML978125">
    <property type="protein sequence ID" value="KAF2100098.1"/>
    <property type="molecule type" value="Genomic_DNA"/>
</dbReference>
<evidence type="ECO:0000256" key="1">
    <source>
        <dbReference type="SAM" id="Coils"/>
    </source>
</evidence>
<evidence type="ECO:0000313" key="3">
    <source>
        <dbReference type="EMBL" id="KAF2100098.1"/>
    </source>
</evidence>
<feature type="region of interest" description="Disordered" evidence="2">
    <location>
        <begin position="140"/>
        <end position="161"/>
    </location>
</feature>
<comment type="caution">
    <text evidence="3">The sequence shown here is derived from an EMBL/GenBank/DDBJ whole genome shotgun (WGS) entry which is preliminary data.</text>
</comment>
<keyword evidence="4" id="KW-1185">Reference proteome</keyword>
<organism evidence="3 4">
    <name type="scientific">Rhizodiscina lignyota</name>
    <dbReference type="NCBI Taxonomy" id="1504668"/>
    <lineage>
        <taxon>Eukaryota</taxon>
        <taxon>Fungi</taxon>
        <taxon>Dikarya</taxon>
        <taxon>Ascomycota</taxon>
        <taxon>Pezizomycotina</taxon>
        <taxon>Dothideomycetes</taxon>
        <taxon>Pleosporomycetidae</taxon>
        <taxon>Aulographales</taxon>
        <taxon>Rhizodiscinaceae</taxon>
        <taxon>Rhizodiscina</taxon>
    </lineage>
</organism>
<name>A0A9P4IHH6_9PEZI</name>
<protein>
    <submittedName>
        <fullName evidence="3">Uncharacterized protein</fullName>
    </submittedName>
</protein>
<dbReference type="AlphaFoldDB" id="A0A9P4IHH6"/>
<reference evidence="3" key="1">
    <citation type="journal article" date="2020" name="Stud. Mycol.">
        <title>101 Dothideomycetes genomes: a test case for predicting lifestyles and emergence of pathogens.</title>
        <authorList>
            <person name="Haridas S."/>
            <person name="Albert R."/>
            <person name="Binder M."/>
            <person name="Bloem J."/>
            <person name="Labutti K."/>
            <person name="Salamov A."/>
            <person name="Andreopoulos B."/>
            <person name="Baker S."/>
            <person name="Barry K."/>
            <person name="Bills G."/>
            <person name="Bluhm B."/>
            <person name="Cannon C."/>
            <person name="Castanera R."/>
            <person name="Culley D."/>
            <person name="Daum C."/>
            <person name="Ezra D."/>
            <person name="Gonzalez J."/>
            <person name="Henrissat B."/>
            <person name="Kuo A."/>
            <person name="Liang C."/>
            <person name="Lipzen A."/>
            <person name="Lutzoni F."/>
            <person name="Magnuson J."/>
            <person name="Mondo S."/>
            <person name="Nolan M."/>
            <person name="Ohm R."/>
            <person name="Pangilinan J."/>
            <person name="Park H.-J."/>
            <person name="Ramirez L."/>
            <person name="Alfaro M."/>
            <person name="Sun H."/>
            <person name="Tritt A."/>
            <person name="Yoshinaga Y."/>
            <person name="Zwiers L.-H."/>
            <person name="Turgeon B."/>
            <person name="Goodwin S."/>
            <person name="Spatafora J."/>
            <person name="Crous P."/>
            <person name="Grigoriev I."/>
        </authorList>
    </citation>
    <scope>NUCLEOTIDE SEQUENCE</scope>
    <source>
        <strain evidence="3">CBS 133067</strain>
    </source>
</reference>
<dbReference type="Proteomes" id="UP000799772">
    <property type="component" value="Unassembled WGS sequence"/>
</dbReference>
<feature type="region of interest" description="Disordered" evidence="2">
    <location>
        <begin position="1"/>
        <end position="22"/>
    </location>
</feature>
<keyword evidence="1" id="KW-0175">Coiled coil</keyword>
<feature type="compositionally biased region" description="Basic residues" evidence="2">
    <location>
        <begin position="151"/>
        <end position="161"/>
    </location>
</feature>
<sequence length="161" mass="18460">MSARLTSRLTRPSGLASPSPSLARIPPCEKKIFATLLRDRFRRVVLSGVINELQRLRKEAKEDLKEAEDTEKDEWQYHLHRLSRQSRDPGNTSGLPPGAASKEATEFLGTVNKYLEETAEEVTKRMVELIQESLKRTHQEWSMEVGLESKGRKKLKRKTCE</sequence>
<feature type="compositionally biased region" description="Polar residues" evidence="2">
    <location>
        <begin position="1"/>
        <end position="10"/>
    </location>
</feature>
<feature type="region of interest" description="Disordered" evidence="2">
    <location>
        <begin position="80"/>
        <end position="104"/>
    </location>
</feature>
<gene>
    <name evidence="3" type="ORF">NA57DRAFT_75600</name>
</gene>
<accession>A0A9P4IHH6</accession>
<feature type="compositionally biased region" description="Low complexity" evidence="2">
    <location>
        <begin position="12"/>
        <end position="22"/>
    </location>
</feature>